<dbReference type="InterPro" id="IPR011123">
    <property type="entry name" value="Y_Y_Y"/>
</dbReference>
<keyword evidence="1" id="KW-0597">Phosphoprotein</keyword>
<dbReference type="Gene3D" id="2.130.10.10">
    <property type="entry name" value="YVTN repeat-like/Quinoprotein amine dehydrogenase"/>
    <property type="match status" value="2"/>
</dbReference>
<feature type="domain" description="Two component regulator three Y" evidence="5">
    <location>
        <begin position="684"/>
        <end position="745"/>
    </location>
</feature>
<keyword evidence="2" id="KW-0175">Coiled coil</keyword>
<dbReference type="InterPro" id="IPR016032">
    <property type="entry name" value="Sig_transdc_resp-reg_C-effctor"/>
</dbReference>
<dbReference type="Proteomes" id="UP001155182">
    <property type="component" value="Unassembled WGS sequence"/>
</dbReference>
<keyword evidence="4" id="KW-0732">Signal</keyword>
<protein>
    <submittedName>
        <fullName evidence="6">Transcriptional regulator</fullName>
    </submittedName>
</protein>
<reference evidence="6" key="1">
    <citation type="submission" date="2022-06" db="EMBL/GenBank/DDBJ databases">
        <title>Solitalea sp. MAHUQ-68 isolated from rhizospheric soil.</title>
        <authorList>
            <person name="Huq M.A."/>
        </authorList>
    </citation>
    <scope>NUCLEOTIDE SEQUENCE</scope>
    <source>
        <strain evidence="6">MAHUQ-68</strain>
    </source>
</reference>
<dbReference type="InterPro" id="IPR011047">
    <property type="entry name" value="Quinoprotein_ADH-like_sf"/>
</dbReference>
<evidence type="ECO:0000256" key="1">
    <source>
        <dbReference type="ARBA" id="ARBA00022553"/>
    </source>
</evidence>
<dbReference type="InterPro" id="IPR015943">
    <property type="entry name" value="WD40/YVTN_repeat-like_dom_sf"/>
</dbReference>
<dbReference type="Gene3D" id="1.10.10.10">
    <property type="entry name" value="Winged helix-like DNA-binding domain superfamily/Winged helix DNA-binding domain"/>
    <property type="match status" value="1"/>
</dbReference>
<keyword evidence="3" id="KW-0472">Membrane</keyword>
<name>A0A9X2F8F1_9SPHI</name>
<feature type="transmembrane region" description="Helical" evidence="3">
    <location>
        <begin position="749"/>
        <end position="770"/>
    </location>
</feature>
<feature type="coiled-coil region" evidence="2">
    <location>
        <begin position="799"/>
        <end position="833"/>
    </location>
</feature>
<dbReference type="RefSeq" id="WP_252589269.1">
    <property type="nucleotide sequence ID" value="NZ_JAMWYS010000053.1"/>
</dbReference>
<dbReference type="GO" id="GO:0000155">
    <property type="term" value="F:phosphorelay sensor kinase activity"/>
    <property type="evidence" value="ECO:0007669"/>
    <property type="project" value="TreeGrafter"/>
</dbReference>
<dbReference type="SUPFAM" id="SSF50998">
    <property type="entry name" value="Quinoprotein alcohol dehydrogenase-like"/>
    <property type="match status" value="1"/>
</dbReference>
<dbReference type="Pfam" id="PF07495">
    <property type="entry name" value="Y_Y_Y"/>
    <property type="match status" value="1"/>
</dbReference>
<evidence type="ECO:0000259" key="5">
    <source>
        <dbReference type="Pfam" id="PF07495"/>
    </source>
</evidence>
<dbReference type="Gene3D" id="2.60.40.10">
    <property type="entry name" value="Immunoglobulins"/>
    <property type="match status" value="1"/>
</dbReference>
<organism evidence="6 7">
    <name type="scientific">Solitalea agri</name>
    <dbReference type="NCBI Taxonomy" id="2953739"/>
    <lineage>
        <taxon>Bacteria</taxon>
        <taxon>Pseudomonadati</taxon>
        <taxon>Bacteroidota</taxon>
        <taxon>Sphingobacteriia</taxon>
        <taxon>Sphingobacteriales</taxon>
        <taxon>Sphingobacteriaceae</taxon>
        <taxon>Solitalea</taxon>
    </lineage>
</organism>
<dbReference type="InterPro" id="IPR013783">
    <property type="entry name" value="Ig-like_fold"/>
</dbReference>
<evidence type="ECO:0000313" key="6">
    <source>
        <dbReference type="EMBL" id="MCO4294241.1"/>
    </source>
</evidence>
<feature type="chain" id="PRO_5040831245" evidence="4">
    <location>
        <begin position="23"/>
        <end position="963"/>
    </location>
</feature>
<keyword evidence="3" id="KW-0812">Transmembrane</keyword>
<keyword evidence="3" id="KW-1133">Transmembrane helix</keyword>
<dbReference type="EMBL" id="JAMWYS010000053">
    <property type="protein sequence ID" value="MCO4294241.1"/>
    <property type="molecule type" value="Genomic_DNA"/>
</dbReference>
<evidence type="ECO:0000256" key="4">
    <source>
        <dbReference type="SAM" id="SignalP"/>
    </source>
</evidence>
<accession>A0A9X2F8F1</accession>
<dbReference type="GO" id="GO:0003677">
    <property type="term" value="F:DNA binding"/>
    <property type="evidence" value="ECO:0007669"/>
    <property type="project" value="InterPro"/>
</dbReference>
<dbReference type="PANTHER" id="PTHR43547">
    <property type="entry name" value="TWO-COMPONENT HISTIDINE KINASE"/>
    <property type="match status" value="1"/>
</dbReference>
<evidence type="ECO:0000313" key="7">
    <source>
        <dbReference type="Proteomes" id="UP001155182"/>
    </source>
</evidence>
<dbReference type="PANTHER" id="PTHR43547:SF2">
    <property type="entry name" value="HYBRID SIGNAL TRANSDUCTION HISTIDINE KINASE C"/>
    <property type="match status" value="1"/>
</dbReference>
<keyword evidence="7" id="KW-1185">Reference proteome</keyword>
<sequence>MLRTLRCTSLFLLSLLINLHSAYSTTINGIGVPFVENYSKTVYQAGNQNWSVAKSKSGVMFYGNSEGLLSYDGRYWQLYKMPNNVIVRSVATDGNKVYAGAFGEFGYWDYNVHGKFSYTSLISLIPKSHPLNGEVWKIYVDASRVIFQTFDCIYIYSKGKISVVDVKEPYLFLLKAGSRYFAQKQANGLYELKGNVLELIKGTESIGHSGVLSVLPFKNQILIGTAKNGLFVYDGTEVKPWITQADNFLKTYQLNNGVVLFDKYVAYGTILNGIVIIDERGNVIQRINKSSGLQNNTVLSLFTDEAQNLWAGLDNGIDRIELNSSLYFYFDKAGQFGTVYSSIIHQNKIYIGTNQGLFYSNWPVQANVFHAFDFKFIPNSQGQVWDLALIDGNLFSGSNEGTFLVNNGAIRRISSVNGGWVIKKLNANPNVLIQGNYTGLAFYRKDANGNWQFSNQLKGFGEPSRFIEQDARGQLWVSHAYKGIYKVTLSADLQTATSVTYYDGKKGLPGSYNINVFNLEGKILFSSDKGFFIYDDISDKFKPYTELNELLGSFASSNRVIPAEGKRYWLVNHGKVALANFATPGKVLIDSVRFNMLSGHMVQYYENINRINASLYLISVDDGFVLYNESNDNGKASNLPSVLIRKIENATGKSTVIAETDKHSSTITLPNNQNNIRISYALPYYQKGNVQYQYFLEGYSGEWSEWSGQSQKEFTNLPHGTYHFRVRAQVMGSFLTPITELTFEISPPWYASMWAWLVYLLLFIIAVIRFRKLYYKKLAKHQLEIEEQLLKEQEEFRKQEALANERKIAQLQKEQLEADLAGKKREMANTTMNIVYKNELLEKIRDEIHNLTDATGNLLSYDQLKKIQKVIDEGMNDERDWNVFENSFNEAQGNFFKKLKGAHPDLVPNDLKLCAYLRMNMSSKEMASLLNITVRGVEIRRYRLRKKLNLPHDKNLAEYLMEQ</sequence>
<comment type="caution">
    <text evidence="6">The sequence shown here is derived from an EMBL/GenBank/DDBJ whole genome shotgun (WGS) entry which is preliminary data.</text>
</comment>
<evidence type="ECO:0000256" key="3">
    <source>
        <dbReference type="SAM" id="Phobius"/>
    </source>
</evidence>
<gene>
    <name evidence="6" type="ORF">NF867_15375</name>
</gene>
<dbReference type="SUPFAM" id="SSF46894">
    <property type="entry name" value="C-terminal effector domain of the bipartite response regulators"/>
    <property type="match status" value="1"/>
</dbReference>
<dbReference type="GO" id="GO:0006355">
    <property type="term" value="P:regulation of DNA-templated transcription"/>
    <property type="evidence" value="ECO:0007669"/>
    <property type="project" value="InterPro"/>
</dbReference>
<feature type="signal peptide" evidence="4">
    <location>
        <begin position="1"/>
        <end position="22"/>
    </location>
</feature>
<evidence type="ECO:0000256" key="2">
    <source>
        <dbReference type="SAM" id="Coils"/>
    </source>
</evidence>
<proteinExistence type="predicted"/>
<dbReference type="AlphaFoldDB" id="A0A9X2F8F1"/>
<dbReference type="InterPro" id="IPR036388">
    <property type="entry name" value="WH-like_DNA-bd_sf"/>
</dbReference>